<sequence length="49" mass="5295">MIVAAIFVFASPAGPASMFQDLIQFSSQAVVILSPALKPTFAHLRARMF</sequence>
<keyword evidence="2" id="KW-1185">Reference proteome</keyword>
<reference evidence="1" key="2">
    <citation type="journal article" date="2023" name="Int. J. Mol. Sci.">
        <title>De Novo Assembly and Annotation of 11 Diverse Shrub Willow (Salix) Genomes Reveals Novel Gene Organization in Sex-Linked Regions.</title>
        <authorList>
            <person name="Hyden B."/>
            <person name="Feng K."/>
            <person name="Yates T.B."/>
            <person name="Jawdy S."/>
            <person name="Cereghino C."/>
            <person name="Smart L.B."/>
            <person name="Muchero W."/>
        </authorList>
    </citation>
    <scope>NUCLEOTIDE SEQUENCE</scope>
    <source>
        <tissue evidence="1">Shoot tip</tissue>
    </source>
</reference>
<accession>A0A9Q0NI66</accession>
<organism evidence="1 2">
    <name type="scientific">Salix koriyanagi</name>
    <dbReference type="NCBI Taxonomy" id="2511006"/>
    <lineage>
        <taxon>Eukaryota</taxon>
        <taxon>Viridiplantae</taxon>
        <taxon>Streptophyta</taxon>
        <taxon>Embryophyta</taxon>
        <taxon>Tracheophyta</taxon>
        <taxon>Spermatophyta</taxon>
        <taxon>Magnoliopsida</taxon>
        <taxon>eudicotyledons</taxon>
        <taxon>Gunneridae</taxon>
        <taxon>Pentapetalae</taxon>
        <taxon>rosids</taxon>
        <taxon>fabids</taxon>
        <taxon>Malpighiales</taxon>
        <taxon>Salicaceae</taxon>
        <taxon>Saliceae</taxon>
        <taxon>Salix</taxon>
    </lineage>
</organism>
<reference evidence="1" key="1">
    <citation type="submission" date="2022-11" db="EMBL/GenBank/DDBJ databases">
        <authorList>
            <person name="Hyden B.L."/>
            <person name="Feng K."/>
            <person name="Yates T."/>
            <person name="Jawdy S."/>
            <person name="Smart L.B."/>
            <person name="Muchero W."/>
        </authorList>
    </citation>
    <scope>NUCLEOTIDE SEQUENCE</scope>
    <source>
        <tissue evidence="1">Shoot tip</tissue>
    </source>
</reference>
<evidence type="ECO:0000313" key="1">
    <source>
        <dbReference type="EMBL" id="KAJ6670300.1"/>
    </source>
</evidence>
<dbReference type="EMBL" id="JAPFFM010000911">
    <property type="protein sequence ID" value="KAJ6670300.1"/>
    <property type="molecule type" value="Genomic_DNA"/>
</dbReference>
<dbReference type="AlphaFoldDB" id="A0A9Q0NI66"/>
<comment type="caution">
    <text evidence="1">The sequence shown here is derived from an EMBL/GenBank/DDBJ whole genome shotgun (WGS) entry which is preliminary data.</text>
</comment>
<name>A0A9Q0NI66_9ROSI</name>
<proteinExistence type="predicted"/>
<gene>
    <name evidence="1" type="ORF">OIU74_030238</name>
</gene>
<protein>
    <submittedName>
        <fullName evidence="1">Uncharacterized protein</fullName>
    </submittedName>
</protein>
<dbReference type="Proteomes" id="UP001151752">
    <property type="component" value="Unassembled WGS sequence"/>
</dbReference>
<evidence type="ECO:0000313" key="2">
    <source>
        <dbReference type="Proteomes" id="UP001151752"/>
    </source>
</evidence>